<dbReference type="PROSITE" id="PS50259">
    <property type="entry name" value="G_PROTEIN_RECEP_F3_4"/>
    <property type="match status" value="1"/>
</dbReference>
<keyword evidence="4" id="KW-0297">G-protein coupled receptor</keyword>
<dbReference type="PRINTS" id="PR00248">
    <property type="entry name" value="GPCRMGR"/>
</dbReference>
<keyword evidence="3 10" id="KW-1133">Transmembrane helix</keyword>
<dbReference type="GO" id="GO:0007214">
    <property type="term" value="P:gamma-aminobutyric acid signaling pathway"/>
    <property type="evidence" value="ECO:0007669"/>
    <property type="project" value="TreeGrafter"/>
</dbReference>
<dbReference type="SUPFAM" id="SSF53822">
    <property type="entry name" value="Periplasmic binding protein-like I"/>
    <property type="match status" value="1"/>
</dbReference>
<gene>
    <name evidence="12" type="ORF">C0Q70_10483</name>
</gene>
<evidence type="ECO:0000256" key="10">
    <source>
        <dbReference type="SAM" id="Phobius"/>
    </source>
</evidence>
<dbReference type="AlphaFoldDB" id="A0A2T7P3C3"/>
<keyword evidence="2 10" id="KW-0812">Transmembrane</keyword>
<evidence type="ECO:0000256" key="6">
    <source>
        <dbReference type="ARBA" id="ARBA00023170"/>
    </source>
</evidence>
<dbReference type="OrthoDB" id="10056676at2759"/>
<evidence type="ECO:0000313" key="13">
    <source>
        <dbReference type="Proteomes" id="UP000245119"/>
    </source>
</evidence>
<evidence type="ECO:0000256" key="1">
    <source>
        <dbReference type="ARBA" id="ARBA00004141"/>
    </source>
</evidence>
<keyword evidence="13" id="KW-1185">Reference proteome</keyword>
<feature type="transmembrane region" description="Helical" evidence="10">
    <location>
        <begin position="677"/>
        <end position="696"/>
    </location>
</feature>
<feature type="domain" description="G-protein coupled receptors family 3 profile" evidence="11">
    <location>
        <begin position="605"/>
        <end position="865"/>
    </location>
</feature>
<protein>
    <recommendedName>
        <fullName evidence="11">G-protein coupled receptors family 3 profile domain-containing protein</fullName>
    </recommendedName>
</protein>
<keyword evidence="6" id="KW-0675">Receptor</keyword>
<keyword evidence="7" id="KW-0325">Glycoprotein</keyword>
<feature type="compositionally biased region" description="Polar residues" evidence="9">
    <location>
        <begin position="903"/>
        <end position="924"/>
    </location>
</feature>
<dbReference type="PANTHER" id="PTHR10519:SF20">
    <property type="entry name" value="G-PROTEIN COUPLED RECEPTOR 156-RELATED"/>
    <property type="match status" value="1"/>
</dbReference>
<feature type="region of interest" description="Disordered" evidence="9">
    <location>
        <begin position="902"/>
        <end position="924"/>
    </location>
</feature>
<evidence type="ECO:0000256" key="9">
    <source>
        <dbReference type="SAM" id="MobiDB-lite"/>
    </source>
</evidence>
<keyword evidence="5 10" id="KW-0472">Membrane</keyword>
<dbReference type="CDD" id="cd06366">
    <property type="entry name" value="PBP1_GABAb_receptor"/>
    <property type="match status" value="1"/>
</dbReference>
<dbReference type="InterPro" id="IPR028082">
    <property type="entry name" value="Peripla_BP_I"/>
</dbReference>
<dbReference type="Proteomes" id="UP000245119">
    <property type="component" value="Linkage Group LG6"/>
</dbReference>
<evidence type="ECO:0000313" key="12">
    <source>
        <dbReference type="EMBL" id="PVD27908.1"/>
    </source>
</evidence>
<dbReference type="GO" id="GO:0038039">
    <property type="term" value="C:G protein-coupled receptor heterodimeric complex"/>
    <property type="evidence" value="ECO:0007669"/>
    <property type="project" value="TreeGrafter"/>
</dbReference>
<dbReference type="PRINTS" id="PR01176">
    <property type="entry name" value="GABABRECEPTR"/>
</dbReference>
<evidence type="ECO:0000256" key="4">
    <source>
        <dbReference type="ARBA" id="ARBA00023040"/>
    </source>
</evidence>
<keyword evidence="8" id="KW-0807">Transducer</keyword>
<proteinExistence type="predicted"/>
<dbReference type="Pfam" id="PF00003">
    <property type="entry name" value="7tm_3"/>
    <property type="match status" value="1"/>
</dbReference>
<name>A0A2T7P3C3_POMCA</name>
<feature type="transmembrane region" description="Helical" evidence="10">
    <location>
        <begin position="717"/>
        <end position="738"/>
    </location>
</feature>
<dbReference type="Gene3D" id="3.40.50.2300">
    <property type="match status" value="3"/>
</dbReference>
<feature type="transmembrane region" description="Helical" evidence="10">
    <location>
        <begin position="846"/>
        <end position="866"/>
    </location>
</feature>
<evidence type="ECO:0000256" key="5">
    <source>
        <dbReference type="ARBA" id="ARBA00023136"/>
    </source>
</evidence>
<feature type="transmembrane region" description="Helical" evidence="10">
    <location>
        <begin position="775"/>
        <end position="797"/>
    </location>
</feature>
<organism evidence="12 13">
    <name type="scientific">Pomacea canaliculata</name>
    <name type="common">Golden apple snail</name>
    <dbReference type="NCBI Taxonomy" id="400727"/>
    <lineage>
        <taxon>Eukaryota</taxon>
        <taxon>Metazoa</taxon>
        <taxon>Spiralia</taxon>
        <taxon>Lophotrochozoa</taxon>
        <taxon>Mollusca</taxon>
        <taxon>Gastropoda</taxon>
        <taxon>Caenogastropoda</taxon>
        <taxon>Architaenioglossa</taxon>
        <taxon>Ampullarioidea</taxon>
        <taxon>Ampullariidae</taxon>
        <taxon>Pomacea</taxon>
    </lineage>
</organism>
<evidence type="ECO:0000256" key="7">
    <source>
        <dbReference type="ARBA" id="ARBA00023180"/>
    </source>
</evidence>
<evidence type="ECO:0000256" key="8">
    <source>
        <dbReference type="ARBA" id="ARBA00023224"/>
    </source>
</evidence>
<feature type="transmembrane region" description="Helical" evidence="10">
    <location>
        <begin position="812"/>
        <end position="834"/>
    </location>
</feature>
<dbReference type="EMBL" id="PZQS01000006">
    <property type="protein sequence ID" value="PVD27908.1"/>
    <property type="molecule type" value="Genomic_DNA"/>
</dbReference>
<dbReference type="PANTHER" id="PTHR10519">
    <property type="entry name" value="GABA-B RECEPTOR"/>
    <property type="match status" value="1"/>
</dbReference>
<dbReference type="InterPro" id="IPR000337">
    <property type="entry name" value="GPCR_3"/>
</dbReference>
<feature type="region of interest" description="Disordered" evidence="9">
    <location>
        <begin position="995"/>
        <end position="1015"/>
    </location>
</feature>
<evidence type="ECO:0000256" key="2">
    <source>
        <dbReference type="ARBA" id="ARBA00022692"/>
    </source>
</evidence>
<feature type="transmembrane region" description="Helical" evidence="10">
    <location>
        <begin position="603"/>
        <end position="626"/>
    </location>
</feature>
<dbReference type="Pfam" id="PF01094">
    <property type="entry name" value="ANF_receptor"/>
    <property type="match status" value="2"/>
</dbReference>
<dbReference type="InterPro" id="IPR017978">
    <property type="entry name" value="GPCR_3_C"/>
</dbReference>
<comment type="caution">
    <text evidence="12">The sequence shown here is derived from an EMBL/GenBank/DDBJ whole genome shotgun (WGS) entry which is preliminary data.</text>
</comment>
<feature type="transmembrane region" description="Helical" evidence="10">
    <location>
        <begin position="646"/>
        <end position="665"/>
    </location>
</feature>
<dbReference type="GO" id="GO:0004965">
    <property type="term" value="F:G protein-coupled GABA receptor activity"/>
    <property type="evidence" value="ECO:0007669"/>
    <property type="project" value="InterPro"/>
</dbReference>
<dbReference type="InterPro" id="IPR002455">
    <property type="entry name" value="GPCR3_GABA-B"/>
</dbReference>
<comment type="subcellular location">
    <subcellularLocation>
        <location evidence="1">Membrane</location>
        <topology evidence="1">Multi-pass membrane protein</topology>
    </subcellularLocation>
</comment>
<dbReference type="CDD" id="cd15047">
    <property type="entry name" value="7tmC_GABA-B-like"/>
    <property type="match status" value="1"/>
</dbReference>
<dbReference type="InterPro" id="IPR001828">
    <property type="entry name" value="ANF_lig-bd_rcpt"/>
</dbReference>
<evidence type="ECO:0000256" key="3">
    <source>
        <dbReference type="ARBA" id="ARBA00022989"/>
    </source>
</evidence>
<reference evidence="12 13" key="1">
    <citation type="submission" date="2018-04" db="EMBL/GenBank/DDBJ databases">
        <title>The genome of golden apple snail Pomacea canaliculata provides insight into stress tolerance and invasive adaptation.</title>
        <authorList>
            <person name="Liu C."/>
            <person name="Liu B."/>
            <person name="Ren Y."/>
            <person name="Zhang Y."/>
            <person name="Wang H."/>
            <person name="Li S."/>
            <person name="Jiang F."/>
            <person name="Yin L."/>
            <person name="Zhang G."/>
            <person name="Qian W."/>
            <person name="Fan W."/>
        </authorList>
    </citation>
    <scope>NUCLEOTIDE SEQUENCE [LARGE SCALE GENOMIC DNA]</scope>
    <source>
        <strain evidence="12">SZHN2017</strain>
        <tissue evidence="12">Muscle</tissue>
    </source>
</reference>
<evidence type="ECO:0000259" key="11">
    <source>
        <dbReference type="PROSITE" id="PS50259"/>
    </source>
</evidence>
<sequence>MDKAANNRVVAVMWVSKDVDCATVSSTCFCAHSMKRTLSGWLTTLLVALDGCCLATTEEHHTVTSTPMSATTESLTNVSRDASPKKQLHLLGLFGKEGDYPVGWAFQFASEMAVNDINKRADMLPGYTLVLDSIDTKSSESQTCLSQCDSFEAIDQLYRQFFQANSTIVMVLGGTTSHVTEITSKASRRYNLVQVTFSAVSPTLSNKEVFPWLFRLLTSESVHSYVRVLLLLQFGWRNIWVAQQSFHLFSSSVEVMKKEMEKRNITLEGIQPFDGDPTFVIENLQAYSRNFYGPHIVWIFPGFYDTNWFKSTNDTNCSTHDIVKPPDTWQHVRTYRSDTNPSFAADGQSCDYLKAMVGPGDALLTASCTGDEQVIDGYLSVVDVTFDKDDDDEEDVIGGWPLAEFSCRYCAHYRGVPYTPDFRGDDCLCYRDPSDPRMSGFNRAPFGYDTVWASALALNRTLVELRAHGSRVSQEDFSFKDVDVAKMIYRNMKNLSFRGLTGSVSFTSTGDRIPKLNVLQFQWDMETNSGAFVKIGDYRNCLEEIVWDEEEAKWTEGSSIVKVGQYNGCPDRMKWNVTAARWRGKGVPPSSRLTMYVLQPLPWTHYIVMCSLAGLGMLLSLAFLTFNIKHRNVRLIKMSSPRINNLILAGCLLVYSKVFMKDLYASKLDILCYFQQYSMVLGFSLGYGALFAKTWRVYEIMTASYQLKRKALHDCRLFLTVGLLVAVNVAVLVVRTLVDRVTMVTVDNDDWVDEADRKELLEVRQTLECHSFYQIHFTAVLLALQGLLILFGVFLAWQTRKTAIPELNDSRWIGLCIYNVVVLGSVGVILVLGTRQAPHVTYVVESAIVIAGTTLTQCFVFIPKLVAYKHWLHNKKGSQGILTRTIYVTGQSTAPSALAFTEHSPTTGSTTDTQSLSLVSTGHSTPARKSEEVDIAGCTCGENTGMYPGRGHPALTNEADQQCSQALLKTITPCTDMFPAPGSCTWSTSGFFMSGNSSSPKRMRTSRGRGSFPSVERPSRVSTICQCACSQADVQDAASGSKVYKSMDLLSVSTSSIAAAILSPRHAHWRLTQSYFGNVRSREDVRSKGSAKRSLSFDTLDFHVTHSLEHSRHALRTEVGCCSPDCQGSASAFRKSSADFLRSSLPPYFPSHTLLHTPCSGGVCAPSCPAVSGHRRRNCVETQVHNFANFPF</sequence>
<accession>A0A2T7P3C3</accession>